<dbReference type="GO" id="GO:0006226">
    <property type="term" value="P:dUMP biosynthetic process"/>
    <property type="evidence" value="ECO:0007669"/>
    <property type="project" value="UniProtKB-UniRule"/>
</dbReference>
<reference evidence="7 8" key="2">
    <citation type="journal article" date="2007" name="BMC Biol.">
        <title>A 100%-complete sequence reveals unusually simple genomic features in the hot-spring red alga Cyanidioschyzon merolae.</title>
        <authorList>
            <person name="Nozaki H."/>
            <person name="Takano H."/>
            <person name="Misumi O."/>
            <person name="Terasawa K."/>
            <person name="Matsuzaki M."/>
            <person name="Maruyama S."/>
            <person name="Nishida K."/>
            <person name="Yagisawa F."/>
            <person name="Yoshida Y."/>
            <person name="Fujiwara T."/>
            <person name="Takio S."/>
            <person name="Tamura K."/>
            <person name="Chung S.J."/>
            <person name="Nakamura S."/>
            <person name="Kuroiwa H."/>
            <person name="Tanaka K."/>
            <person name="Sato N."/>
            <person name="Kuroiwa T."/>
        </authorList>
    </citation>
    <scope>NUCLEOTIDE SEQUENCE [LARGE SCALE GENOMIC DNA]</scope>
    <source>
        <strain evidence="7 8">10D</strain>
    </source>
</reference>
<keyword evidence="5" id="KW-0460">Magnesium</keyword>
<keyword evidence="3 5" id="KW-0378">Hydrolase</keyword>
<comment type="function">
    <text evidence="5">Involved in nucleotide metabolism via production of dUMP, the immediate precursor of thymidine nucleotides, and decreases the intracellular concentration of dUTP so that uracil cannot be incorporated into DNA.</text>
</comment>
<reference evidence="7 8" key="1">
    <citation type="journal article" date="2004" name="Nature">
        <title>Genome sequence of the ultrasmall unicellular red alga Cyanidioschyzon merolae 10D.</title>
        <authorList>
            <person name="Matsuzaki M."/>
            <person name="Misumi O."/>
            <person name="Shin-i T."/>
            <person name="Maruyama S."/>
            <person name="Takahara M."/>
            <person name="Miyagishima S."/>
            <person name="Mori T."/>
            <person name="Nishida K."/>
            <person name="Yagisawa F."/>
            <person name="Nishida K."/>
            <person name="Yoshida Y."/>
            <person name="Nishimura Y."/>
            <person name="Nakao S."/>
            <person name="Kobayashi T."/>
            <person name="Momoyama Y."/>
            <person name="Higashiyama T."/>
            <person name="Minoda A."/>
            <person name="Sano M."/>
            <person name="Nomoto H."/>
            <person name="Oishi K."/>
            <person name="Hayashi H."/>
            <person name="Ohta F."/>
            <person name="Nishizaka S."/>
            <person name="Haga S."/>
            <person name="Miura S."/>
            <person name="Morishita T."/>
            <person name="Kabeya Y."/>
            <person name="Terasawa K."/>
            <person name="Suzuki Y."/>
            <person name="Ishii Y."/>
            <person name="Asakawa S."/>
            <person name="Takano H."/>
            <person name="Ohta N."/>
            <person name="Kuroiwa H."/>
            <person name="Tanaka K."/>
            <person name="Shimizu N."/>
            <person name="Sugano S."/>
            <person name="Sato N."/>
            <person name="Nozaki H."/>
            <person name="Ogasawara N."/>
            <person name="Kohara Y."/>
            <person name="Kuroiwa T."/>
        </authorList>
    </citation>
    <scope>NUCLEOTIDE SEQUENCE [LARGE SCALE GENOMIC DNA]</scope>
    <source>
        <strain evidence="7 8">10D</strain>
    </source>
</reference>
<dbReference type="KEGG" id="cme:CYME_CMO126C"/>
<comment type="cofactor">
    <cofactor evidence="5">
        <name>Mg(2+)</name>
        <dbReference type="ChEBI" id="CHEBI:18420"/>
    </cofactor>
</comment>
<dbReference type="PANTHER" id="PTHR11241:SF0">
    <property type="entry name" value="DEOXYURIDINE 5'-TRIPHOSPHATE NUCLEOTIDOHYDROLASE"/>
    <property type="match status" value="1"/>
</dbReference>
<dbReference type="InterPro" id="IPR033704">
    <property type="entry name" value="dUTPase_trimeric"/>
</dbReference>
<accession>M1VEX7</accession>
<dbReference type="Proteomes" id="UP000007014">
    <property type="component" value="Chromosome 15"/>
</dbReference>
<dbReference type="STRING" id="280699.M1VEX7"/>
<dbReference type="GeneID" id="16995623"/>
<dbReference type="HOGENOM" id="CLU_068508_2_1_1"/>
<dbReference type="InterPro" id="IPR036157">
    <property type="entry name" value="dUTPase-like_sf"/>
</dbReference>
<dbReference type="RefSeq" id="XP_005537533.1">
    <property type="nucleotide sequence ID" value="XM_005537476.1"/>
</dbReference>
<dbReference type="EMBL" id="AP006497">
    <property type="protein sequence ID" value="BAM81497.1"/>
    <property type="molecule type" value="Genomic_DNA"/>
</dbReference>
<dbReference type="eggNOG" id="KOG3370">
    <property type="taxonomic scope" value="Eukaryota"/>
</dbReference>
<dbReference type="GO" id="GO:0004170">
    <property type="term" value="F:dUTP diphosphatase activity"/>
    <property type="evidence" value="ECO:0007669"/>
    <property type="project" value="UniProtKB-UniRule"/>
</dbReference>
<gene>
    <name evidence="7" type="ORF">CYME_CMO126C</name>
</gene>
<sequence>MCQTESNQESGALRVKRLSECATLPLRSSEHAAGYDLFAAESVEIPPGGRALVRTDLAVAVPVGTYGRVAPRSGLALKHGIDLGAGVVDQDYRGNLGVVIFNLGEECFQVEVGMRIAQLILERIETPPVVEVAELEETQRGCKGFGSTGR</sequence>
<name>M1VEX7_CYAM1</name>
<keyword evidence="4 5" id="KW-0546">Nucleotide metabolism</keyword>
<proteinExistence type="inferred from homology"/>
<comment type="catalytic activity">
    <reaction evidence="5">
        <text>dUTP + H2O = dUMP + diphosphate + H(+)</text>
        <dbReference type="Rhea" id="RHEA:10248"/>
        <dbReference type="ChEBI" id="CHEBI:15377"/>
        <dbReference type="ChEBI" id="CHEBI:15378"/>
        <dbReference type="ChEBI" id="CHEBI:33019"/>
        <dbReference type="ChEBI" id="CHEBI:61555"/>
        <dbReference type="ChEBI" id="CHEBI:246422"/>
        <dbReference type="EC" id="3.6.1.23"/>
    </reaction>
</comment>
<dbReference type="GO" id="GO:0046081">
    <property type="term" value="P:dUTP catabolic process"/>
    <property type="evidence" value="ECO:0007669"/>
    <property type="project" value="UniProtKB-UniRule"/>
</dbReference>
<dbReference type="NCBIfam" id="NF001862">
    <property type="entry name" value="PRK00601.1"/>
    <property type="match status" value="1"/>
</dbReference>
<dbReference type="CDD" id="cd07557">
    <property type="entry name" value="trimeric_dUTPase"/>
    <property type="match status" value="1"/>
</dbReference>
<dbReference type="Gramene" id="CMO126CT">
    <property type="protein sequence ID" value="CMO126CT"/>
    <property type="gene ID" value="CMO126C"/>
</dbReference>
<comment type="pathway">
    <text evidence="1 5">Pyrimidine metabolism; dUMP biosynthesis; dUMP from dCTP (dUTP route): step 2/2.</text>
</comment>
<evidence type="ECO:0000256" key="2">
    <source>
        <dbReference type="ARBA" id="ARBA00006581"/>
    </source>
</evidence>
<dbReference type="UniPathway" id="UPA00610">
    <property type="reaction ID" value="UER00666"/>
</dbReference>
<protein>
    <recommendedName>
        <fullName evidence="5">Deoxyuridine 5'-triphosphate nucleotidohydrolase</fullName>
        <shortName evidence="5">dUTPase</shortName>
        <ecNumber evidence="5">3.6.1.23</ecNumber>
    </recommendedName>
    <alternativeName>
        <fullName evidence="5">dUTP pyrophosphatase</fullName>
    </alternativeName>
</protein>
<dbReference type="EC" id="3.6.1.23" evidence="5"/>
<dbReference type="SUPFAM" id="SSF51283">
    <property type="entry name" value="dUTPase-like"/>
    <property type="match status" value="1"/>
</dbReference>
<keyword evidence="8" id="KW-1185">Reference proteome</keyword>
<evidence type="ECO:0000256" key="1">
    <source>
        <dbReference type="ARBA" id="ARBA00005142"/>
    </source>
</evidence>
<organism evidence="7 8">
    <name type="scientific">Cyanidioschyzon merolae (strain NIES-3377 / 10D)</name>
    <name type="common">Unicellular red alga</name>
    <dbReference type="NCBI Taxonomy" id="280699"/>
    <lineage>
        <taxon>Eukaryota</taxon>
        <taxon>Rhodophyta</taxon>
        <taxon>Bangiophyceae</taxon>
        <taxon>Cyanidiales</taxon>
        <taxon>Cyanidiaceae</taxon>
        <taxon>Cyanidioschyzon</taxon>
    </lineage>
</organism>
<dbReference type="Pfam" id="PF00692">
    <property type="entry name" value="dUTPase"/>
    <property type="match status" value="1"/>
</dbReference>
<keyword evidence="5" id="KW-0479">Metal-binding</keyword>
<evidence type="ECO:0000256" key="5">
    <source>
        <dbReference type="RuleBase" id="RU367024"/>
    </source>
</evidence>
<feature type="domain" description="dUTPase-like" evidence="6">
    <location>
        <begin position="22"/>
        <end position="149"/>
    </location>
</feature>
<dbReference type="GO" id="GO:0000287">
    <property type="term" value="F:magnesium ion binding"/>
    <property type="evidence" value="ECO:0007669"/>
    <property type="project" value="UniProtKB-UniRule"/>
</dbReference>
<evidence type="ECO:0000313" key="7">
    <source>
        <dbReference type="EMBL" id="BAM81497.1"/>
    </source>
</evidence>
<evidence type="ECO:0000313" key="8">
    <source>
        <dbReference type="Proteomes" id="UP000007014"/>
    </source>
</evidence>
<evidence type="ECO:0000256" key="4">
    <source>
        <dbReference type="ARBA" id="ARBA00023080"/>
    </source>
</evidence>
<dbReference type="AlphaFoldDB" id="M1VEX7"/>
<dbReference type="NCBIfam" id="TIGR00576">
    <property type="entry name" value="dut"/>
    <property type="match status" value="1"/>
</dbReference>
<dbReference type="InterPro" id="IPR008181">
    <property type="entry name" value="dUTPase"/>
</dbReference>
<dbReference type="OrthoDB" id="10261072at2759"/>
<dbReference type="OMA" id="RSGMGHK"/>
<dbReference type="Gene3D" id="2.70.40.10">
    <property type="match status" value="1"/>
</dbReference>
<comment type="similarity">
    <text evidence="2 5">Belongs to the dUTPase family.</text>
</comment>
<evidence type="ECO:0000259" key="6">
    <source>
        <dbReference type="Pfam" id="PF00692"/>
    </source>
</evidence>
<dbReference type="InterPro" id="IPR029054">
    <property type="entry name" value="dUTPase-like"/>
</dbReference>
<evidence type="ECO:0000256" key="3">
    <source>
        <dbReference type="ARBA" id="ARBA00022801"/>
    </source>
</evidence>
<dbReference type="PANTHER" id="PTHR11241">
    <property type="entry name" value="DEOXYURIDINE 5'-TRIPHOSPHATE NUCLEOTIDOHYDROLASE"/>
    <property type="match status" value="1"/>
</dbReference>